<reference evidence="1 2" key="1">
    <citation type="journal article" date="2014" name="Int. J. Syst. Evol. Microbiol.">
        <title>Solimonas terrae sp. nov., isolated from soil.</title>
        <authorList>
            <person name="Kim S.J."/>
            <person name="Moon J.Y."/>
            <person name="Weon H.Y."/>
            <person name="Ahn J.H."/>
            <person name="Chen W.M."/>
            <person name="Kwon S.W."/>
        </authorList>
    </citation>
    <scope>NUCLEOTIDE SEQUENCE [LARGE SCALE GENOMIC DNA]</scope>
    <source>
        <strain evidence="1 2">KIS83-12</strain>
    </source>
</reference>
<dbReference type="Proteomes" id="UP000472676">
    <property type="component" value="Unassembled WGS sequence"/>
</dbReference>
<comment type="caution">
    <text evidence="1">The sequence shown here is derived from an EMBL/GenBank/DDBJ whole genome shotgun (WGS) entry which is preliminary data.</text>
</comment>
<sequence>MFIQQSGKFALDIKIADTKLPDRQVAQTSPGISRHAITEARSIESSIDDNTSGRSTAIPRTRSTRAFAPAFKSEFTKLYNMLRDRKRRFCLLALNDGGSRRRRRRSSTVAIDDLSWPPRSC</sequence>
<evidence type="ECO:0000313" key="2">
    <source>
        <dbReference type="Proteomes" id="UP000472676"/>
    </source>
</evidence>
<dbReference type="EMBL" id="JAAMOW010000006">
    <property type="protein sequence ID" value="NGY05620.1"/>
    <property type="molecule type" value="Genomic_DNA"/>
</dbReference>
<dbReference type="AlphaFoldDB" id="A0A6M2BTG1"/>
<proteinExistence type="predicted"/>
<name>A0A6M2BTG1_9GAMM</name>
<keyword evidence="2" id="KW-1185">Reference proteome</keyword>
<accession>A0A6M2BTG1</accession>
<gene>
    <name evidence="1" type="ORF">G7Y85_12675</name>
</gene>
<organism evidence="1 2">
    <name type="scientific">Solimonas terrae</name>
    <dbReference type="NCBI Taxonomy" id="1396819"/>
    <lineage>
        <taxon>Bacteria</taxon>
        <taxon>Pseudomonadati</taxon>
        <taxon>Pseudomonadota</taxon>
        <taxon>Gammaproteobacteria</taxon>
        <taxon>Nevskiales</taxon>
        <taxon>Nevskiaceae</taxon>
        <taxon>Solimonas</taxon>
    </lineage>
</organism>
<protein>
    <submittedName>
        <fullName evidence="1">Uncharacterized protein</fullName>
    </submittedName>
</protein>
<dbReference type="RefSeq" id="WP_166257490.1">
    <property type="nucleotide sequence ID" value="NZ_JAAMOW010000006.1"/>
</dbReference>
<evidence type="ECO:0000313" key="1">
    <source>
        <dbReference type="EMBL" id="NGY05620.1"/>
    </source>
</evidence>